<dbReference type="InterPro" id="IPR038493">
    <property type="entry name" value="MqsR_sf"/>
</dbReference>
<protein>
    <submittedName>
        <fullName evidence="1">Uncharacterized protein</fullName>
    </submittedName>
</protein>
<keyword evidence="2" id="KW-1185">Reference proteome</keyword>
<comment type="caution">
    <text evidence="1">The sequence shown here is derived from an EMBL/GenBank/DDBJ whole genome shotgun (WGS) entry which is preliminary data.</text>
</comment>
<name>A0A0F3IJ44_9GAMM</name>
<dbReference type="OrthoDB" id="6183442at2"/>
<dbReference type="Pfam" id="PF15723">
    <property type="entry name" value="MqsR_toxin"/>
    <property type="match status" value="1"/>
</dbReference>
<organism evidence="1 2">
    <name type="scientific">Methylocucumis oryzae</name>
    <dbReference type="NCBI Taxonomy" id="1632867"/>
    <lineage>
        <taxon>Bacteria</taxon>
        <taxon>Pseudomonadati</taxon>
        <taxon>Pseudomonadota</taxon>
        <taxon>Gammaproteobacteria</taxon>
        <taxon>Methylococcales</taxon>
        <taxon>Methylococcaceae</taxon>
        <taxon>Methylocucumis</taxon>
    </lineage>
</organism>
<gene>
    <name evidence="1" type="ORF">VZ94_17340</name>
</gene>
<dbReference type="GO" id="GO:0017148">
    <property type="term" value="P:negative regulation of translation"/>
    <property type="evidence" value="ECO:0007669"/>
    <property type="project" value="InterPro"/>
</dbReference>
<dbReference type="Gene3D" id="3.30.2310.40">
    <property type="match status" value="1"/>
</dbReference>
<dbReference type="EMBL" id="LAJX01000208">
    <property type="protein sequence ID" value="KJV05554.1"/>
    <property type="molecule type" value="Genomic_DNA"/>
</dbReference>
<reference evidence="1 2" key="2">
    <citation type="journal article" date="2016" name="Microb. Ecol.">
        <title>Genome Characteristics of a Novel Type I Methanotroph (Sn10-6) Isolated from a Flooded Indian Rice Field.</title>
        <authorList>
            <person name="Rahalkar M.C."/>
            <person name="Pandit P.S."/>
            <person name="Dhakephalkar P.K."/>
            <person name="Pore S."/>
            <person name="Arora P."/>
            <person name="Kapse N."/>
        </authorList>
    </citation>
    <scope>NUCLEOTIDE SEQUENCE [LARGE SCALE GENOMIC DNA]</scope>
    <source>
        <strain evidence="1 2">Sn10-6</strain>
    </source>
</reference>
<accession>A0A0F3IJ44</accession>
<dbReference type="Proteomes" id="UP000033684">
    <property type="component" value="Unassembled WGS sequence"/>
</dbReference>
<proteinExistence type="predicted"/>
<dbReference type="GO" id="GO:0009372">
    <property type="term" value="P:quorum sensing"/>
    <property type="evidence" value="ECO:0007669"/>
    <property type="project" value="InterPro"/>
</dbReference>
<dbReference type="RefSeq" id="WP_045780183.1">
    <property type="nucleotide sequence ID" value="NZ_LAJX01000208.1"/>
</dbReference>
<reference evidence="2" key="1">
    <citation type="submission" date="2015-03" db="EMBL/GenBank/DDBJ databases">
        <title>Draft genome sequence of a novel methanotroph (Sn10-6) isolated from flooded ricefield rhizosphere in India.</title>
        <authorList>
            <person name="Pandit P.S."/>
            <person name="Pore S.D."/>
            <person name="Arora P."/>
            <person name="Kapse N.G."/>
            <person name="Dhakephalkar P.K."/>
            <person name="Rahalkar M.C."/>
        </authorList>
    </citation>
    <scope>NUCLEOTIDE SEQUENCE [LARGE SCALE GENOMIC DNA]</scope>
    <source>
        <strain evidence="2">Sn10-6</strain>
    </source>
</reference>
<dbReference type="AlphaFoldDB" id="A0A0F3IJ44"/>
<evidence type="ECO:0000313" key="2">
    <source>
        <dbReference type="Proteomes" id="UP000033684"/>
    </source>
</evidence>
<dbReference type="InterPro" id="IPR031451">
    <property type="entry name" value="MqsR_toxin"/>
</dbReference>
<evidence type="ECO:0000313" key="1">
    <source>
        <dbReference type="EMBL" id="KJV05554.1"/>
    </source>
</evidence>
<dbReference type="GO" id="GO:0044010">
    <property type="term" value="P:single-species biofilm formation"/>
    <property type="evidence" value="ECO:0007669"/>
    <property type="project" value="InterPro"/>
</dbReference>
<sequence length="101" mass="11808">MEYDLNAVREAVLKQQVSYRGRKVYKDIANLGYTLDDVTACLSYLTAKDYRKTERYSDAVFDVYIKKTANKNDQSFDRIFIKLRLIDAENIEIVEIGSFHL</sequence>